<dbReference type="AlphaFoldDB" id="A0A177C3Q7"/>
<accession>A0A177C3Q7</accession>
<dbReference type="EMBL" id="KV441557">
    <property type="protein sequence ID" value="OAG01529.1"/>
    <property type="molecule type" value="Genomic_DNA"/>
</dbReference>
<reference evidence="1 2" key="1">
    <citation type="submission" date="2016-05" db="EMBL/GenBank/DDBJ databases">
        <title>Comparative analysis of secretome profiles of manganese(II)-oxidizing ascomycete fungi.</title>
        <authorList>
            <consortium name="DOE Joint Genome Institute"/>
            <person name="Zeiner C.A."/>
            <person name="Purvine S.O."/>
            <person name="Zink E.M."/>
            <person name="Wu S."/>
            <person name="Pasa-Tolic L."/>
            <person name="Chaput D.L."/>
            <person name="Haridas S."/>
            <person name="Grigoriev I.V."/>
            <person name="Santelli C.M."/>
            <person name="Hansel C.M."/>
        </authorList>
    </citation>
    <scope>NUCLEOTIDE SEQUENCE [LARGE SCALE GENOMIC DNA]</scope>
    <source>
        <strain evidence="1 2">AP3s5-JAC2a</strain>
    </source>
</reference>
<dbReference type="InParanoid" id="A0A177C3Q7"/>
<proteinExistence type="predicted"/>
<protein>
    <submittedName>
        <fullName evidence="1">Uncharacterized protein</fullName>
    </submittedName>
</protein>
<evidence type="ECO:0000313" key="1">
    <source>
        <dbReference type="EMBL" id="OAG01529.1"/>
    </source>
</evidence>
<gene>
    <name evidence="1" type="ORF">CC84DRAFT_200810</name>
</gene>
<dbReference type="RefSeq" id="XP_018031894.1">
    <property type="nucleotide sequence ID" value="XM_018185565.1"/>
</dbReference>
<evidence type="ECO:0000313" key="2">
    <source>
        <dbReference type="Proteomes" id="UP000077069"/>
    </source>
</evidence>
<dbReference type="GeneID" id="28769051"/>
<sequence length="168" mass="18789">MLINSSLFRGCTAPCSKASLSHCRGSRRALSVIESAQPFRRHTWIELRVQSSEEVVAKLERGFRAVNGSIVVAVGTAIIHIDSKIHGEVPVRRKPVAARVQLMADLEWNFSYFTIPPMTASIVASLKSESCKKPPRASNSHGCMSKCFKPPEPRRRRIFPVYNHFVNT</sequence>
<name>A0A177C3Q7_9PLEO</name>
<dbReference type="Proteomes" id="UP000077069">
    <property type="component" value="Unassembled WGS sequence"/>
</dbReference>
<keyword evidence="2" id="KW-1185">Reference proteome</keyword>
<organism evidence="1 2">
    <name type="scientific">Paraphaeosphaeria sporulosa</name>
    <dbReference type="NCBI Taxonomy" id="1460663"/>
    <lineage>
        <taxon>Eukaryota</taxon>
        <taxon>Fungi</taxon>
        <taxon>Dikarya</taxon>
        <taxon>Ascomycota</taxon>
        <taxon>Pezizomycotina</taxon>
        <taxon>Dothideomycetes</taxon>
        <taxon>Pleosporomycetidae</taxon>
        <taxon>Pleosporales</taxon>
        <taxon>Massarineae</taxon>
        <taxon>Didymosphaeriaceae</taxon>
        <taxon>Paraphaeosphaeria</taxon>
    </lineage>
</organism>